<dbReference type="PANTHER" id="PTHR30505:SF0">
    <property type="entry name" value="FRUCTOSE-LIKE PTS SYSTEM EIIBC COMPONENT-RELATED"/>
    <property type="match status" value="1"/>
</dbReference>
<dbReference type="PANTHER" id="PTHR30505">
    <property type="entry name" value="FRUCTOSE-LIKE PERMEASE"/>
    <property type="match status" value="1"/>
</dbReference>
<dbReference type="InterPro" id="IPR016152">
    <property type="entry name" value="PTrfase/Anion_transptr"/>
</dbReference>
<accession>A0ABY5R834</accession>
<gene>
    <name evidence="16" type="ORF">NV226_01730</name>
</gene>
<dbReference type="RefSeq" id="WP_258210610.1">
    <property type="nucleotide sequence ID" value="NZ_CP102734.1"/>
</dbReference>
<evidence type="ECO:0000256" key="7">
    <source>
        <dbReference type="ARBA" id="ARBA00022683"/>
    </source>
</evidence>
<evidence type="ECO:0000256" key="1">
    <source>
        <dbReference type="ARBA" id="ARBA00004429"/>
    </source>
</evidence>
<evidence type="ECO:0000256" key="8">
    <source>
        <dbReference type="ARBA" id="ARBA00022692"/>
    </source>
</evidence>
<feature type="transmembrane region" description="Helical" evidence="12">
    <location>
        <begin position="511"/>
        <end position="536"/>
    </location>
</feature>
<evidence type="ECO:0000256" key="12">
    <source>
        <dbReference type="SAM" id="Phobius"/>
    </source>
</evidence>
<keyword evidence="2" id="KW-0813">Transport</keyword>
<evidence type="ECO:0000256" key="9">
    <source>
        <dbReference type="ARBA" id="ARBA00022777"/>
    </source>
</evidence>
<evidence type="ECO:0000256" key="6">
    <source>
        <dbReference type="ARBA" id="ARBA00022679"/>
    </source>
</evidence>
<organism evidence="16 17">
    <name type="scientific">Mycoplasma iguanae</name>
    <dbReference type="NCBI Taxonomy" id="292461"/>
    <lineage>
        <taxon>Bacteria</taxon>
        <taxon>Bacillati</taxon>
        <taxon>Mycoplasmatota</taxon>
        <taxon>Mollicutes</taxon>
        <taxon>Mycoplasmataceae</taxon>
        <taxon>Mycoplasma</taxon>
    </lineage>
</organism>
<dbReference type="SUPFAM" id="SSF52794">
    <property type="entry name" value="PTS system IIB component-like"/>
    <property type="match status" value="1"/>
</dbReference>
<evidence type="ECO:0000259" key="15">
    <source>
        <dbReference type="PROSITE" id="PS51104"/>
    </source>
</evidence>
<keyword evidence="17" id="KW-1185">Reference proteome</keyword>
<keyword evidence="9" id="KW-0418">Kinase</keyword>
<proteinExistence type="predicted"/>
<comment type="subcellular location">
    <subcellularLocation>
        <location evidence="1">Cell inner membrane</location>
        <topology evidence="1">Multi-pass membrane protein</topology>
    </subcellularLocation>
</comment>
<evidence type="ECO:0000256" key="5">
    <source>
        <dbReference type="ARBA" id="ARBA00022597"/>
    </source>
</evidence>
<feature type="domain" description="PTS EIIC type-2" evidence="15">
    <location>
        <begin position="290"/>
        <end position="642"/>
    </location>
</feature>
<evidence type="ECO:0000259" key="14">
    <source>
        <dbReference type="PROSITE" id="PS51099"/>
    </source>
</evidence>
<dbReference type="InterPro" id="IPR050864">
    <property type="entry name" value="Bacterial_PTS_Sugar_Transport"/>
</dbReference>
<evidence type="ECO:0000313" key="17">
    <source>
        <dbReference type="Proteomes" id="UP001059252"/>
    </source>
</evidence>
<keyword evidence="4" id="KW-0597">Phosphoprotein</keyword>
<dbReference type="CDD" id="cd00211">
    <property type="entry name" value="PTS_IIA_fru"/>
    <property type="match status" value="1"/>
</dbReference>
<feature type="transmembrane region" description="Helical" evidence="12">
    <location>
        <begin position="575"/>
        <end position="596"/>
    </location>
</feature>
<dbReference type="SUPFAM" id="SSF55804">
    <property type="entry name" value="Phoshotransferase/anion transport protein"/>
    <property type="match status" value="1"/>
</dbReference>
<feature type="domain" description="PTS EIIA type-2" evidence="13">
    <location>
        <begin position="2"/>
        <end position="147"/>
    </location>
</feature>
<dbReference type="Proteomes" id="UP001059252">
    <property type="component" value="Chromosome"/>
</dbReference>
<dbReference type="NCBIfam" id="TIGR01427">
    <property type="entry name" value="PTS_IIC_fructo"/>
    <property type="match status" value="1"/>
</dbReference>
<keyword evidence="7" id="KW-0598">Phosphotransferase system</keyword>
<dbReference type="PROSITE" id="PS51099">
    <property type="entry name" value="PTS_EIIB_TYPE_2"/>
    <property type="match status" value="1"/>
</dbReference>
<dbReference type="InterPro" id="IPR002178">
    <property type="entry name" value="PTS_EIIA_type-2_dom"/>
</dbReference>
<feature type="transmembrane region" description="Helical" evidence="12">
    <location>
        <begin position="548"/>
        <end position="568"/>
    </location>
</feature>
<evidence type="ECO:0000256" key="2">
    <source>
        <dbReference type="ARBA" id="ARBA00022448"/>
    </source>
</evidence>
<keyword evidence="8 12" id="KW-0812">Transmembrane</keyword>
<dbReference type="InterPro" id="IPR003353">
    <property type="entry name" value="PTS_IIB_fruc"/>
</dbReference>
<feature type="transmembrane region" description="Helical" evidence="12">
    <location>
        <begin position="301"/>
        <end position="323"/>
    </location>
</feature>
<keyword evidence="10 12" id="KW-1133">Transmembrane helix</keyword>
<dbReference type="Pfam" id="PF00359">
    <property type="entry name" value="PTS_EIIA_2"/>
    <property type="match status" value="1"/>
</dbReference>
<feature type="transmembrane region" description="Helical" evidence="12">
    <location>
        <begin position="472"/>
        <end position="490"/>
    </location>
</feature>
<dbReference type="Gene3D" id="3.40.930.10">
    <property type="entry name" value="Mannitol-specific EII, Chain A"/>
    <property type="match status" value="1"/>
</dbReference>
<dbReference type="InterPro" id="IPR013014">
    <property type="entry name" value="PTS_EIIC_2"/>
</dbReference>
<evidence type="ECO:0000256" key="11">
    <source>
        <dbReference type="ARBA" id="ARBA00023136"/>
    </source>
</evidence>
<feature type="transmembrane region" description="Helical" evidence="12">
    <location>
        <begin position="616"/>
        <end position="643"/>
    </location>
</feature>
<dbReference type="Gene3D" id="3.40.50.2300">
    <property type="match status" value="1"/>
</dbReference>
<evidence type="ECO:0000256" key="4">
    <source>
        <dbReference type="ARBA" id="ARBA00022553"/>
    </source>
</evidence>
<dbReference type="NCBIfam" id="TIGR00829">
    <property type="entry name" value="FRU"/>
    <property type="match status" value="1"/>
</dbReference>
<dbReference type="PROSITE" id="PS51094">
    <property type="entry name" value="PTS_EIIA_TYPE_2"/>
    <property type="match status" value="1"/>
</dbReference>
<evidence type="ECO:0000256" key="10">
    <source>
        <dbReference type="ARBA" id="ARBA00022989"/>
    </source>
</evidence>
<feature type="domain" description="PTS EIIB type-2" evidence="14">
    <location>
        <begin position="168"/>
        <end position="263"/>
    </location>
</feature>
<sequence length="662" mass="70985">MDIFKSEYVFKPKNLADKKHVLEYIAQKAKELKIASSKTQLLIDLEKREKEFSTGFENGFAIPHAQSDTVKHPTLFFLKLEKGLDWNSLDGQLTQFIFAILIPKNNANNLHLETLSKISVALMDQKFTSEIKETNSKVQLFNLINNKISNVSSKNDNLEKALGNEKLILGLTACPVGIAHTYLSAEKLTSAIKEKGFSAKIQTNGSAGIQNNLTKEEIDKAEVIIVAADIEVPLDKFEGKKVYFTSTKNAIHHSEEIVEKALNEAKVYTVAALKDESVQDPNSSNKKTGIIKHILTGISYMIPYVIFGGIMIALSLGIGKIIYGNNSSAPEGDFLWYLLKTGEIAFGLMIGALGAFIAYGIAGRAGIAPAFIVSTIANTANILYPIGGIVPVTPMGFIGSIVFGILIGYTVKWINTWKVGRSVSAIIPIFVIPLGVTLFYALITIFFIGAPISWVMDKFINGLKSSFENENLLIVSILLGALIGGMAGFDMGGPINKVAFLSASALISQQVYAPMGIMAAAIPVAPLGMGFATLVFRKYFTLTEKSTGISALIMGFIGISEGAIPFAVADPKRAIISNVLGSAVAGAIAAGLSVTNHAAHGGPIVALLGAVGSDKFGIGLGIAFFFLAIIIGTAVTTITYGLLKKYWKDNKKEVKLSKSEGL</sequence>
<reference evidence="16" key="1">
    <citation type="submission" date="2022-08" db="EMBL/GenBank/DDBJ databases">
        <title>Complete genome of Mycoplasma iguanae type strain 2327.</title>
        <authorList>
            <person name="Spergser J."/>
        </authorList>
    </citation>
    <scope>NUCLEOTIDE SEQUENCE</scope>
    <source>
        <strain evidence="16">2327</strain>
    </source>
</reference>
<keyword evidence="11 12" id="KW-0472">Membrane</keyword>
<keyword evidence="6" id="KW-0808">Transferase</keyword>
<feature type="transmembrane region" description="Helical" evidence="12">
    <location>
        <begin position="382"/>
        <end position="411"/>
    </location>
</feature>
<protein>
    <submittedName>
        <fullName evidence="16">Fructose-specific PTS transporter subunit EIIC</fullName>
    </submittedName>
</protein>
<dbReference type="InterPro" id="IPR013011">
    <property type="entry name" value="PTS_EIIB_2"/>
</dbReference>
<evidence type="ECO:0000259" key="13">
    <source>
        <dbReference type="PROSITE" id="PS51094"/>
    </source>
</evidence>
<dbReference type="InterPro" id="IPR036095">
    <property type="entry name" value="PTS_EIIB-like_sf"/>
</dbReference>
<dbReference type="InterPro" id="IPR006327">
    <property type="entry name" value="PTS_IIC_fruc"/>
</dbReference>
<keyword evidence="3" id="KW-1003">Cell membrane</keyword>
<feature type="transmembrane region" description="Helical" evidence="12">
    <location>
        <begin position="423"/>
        <end position="452"/>
    </location>
</feature>
<feature type="transmembrane region" description="Helical" evidence="12">
    <location>
        <begin position="344"/>
        <end position="362"/>
    </location>
</feature>
<dbReference type="PROSITE" id="PS51104">
    <property type="entry name" value="PTS_EIIC_TYPE_2"/>
    <property type="match status" value="1"/>
</dbReference>
<evidence type="ECO:0000256" key="3">
    <source>
        <dbReference type="ARBA" id="ARBA00022475"/>
    </source>
</evidence>
<dbReference type="EMBL" id="CP102734">
    <property type="protein sequence ID" value="UVD81436.1"/>
    <property type="molecule type" value="Genomic_DNA"/>
</dbReference>
<dbReference type="InterPro" id="IPR003501">
    <property type="entry name" value="PTS_EIIB_2/3"/>
</dbReference>
<dbReference type="CDD" id="cd05569">
    <property type="entry name" value="PTS_IIB_fructose"/>
    <property type="match status" value="1"/>
</dbReference>
<dbReference type="InterPro" id="IPR004715">
    <property type="entry name" value="PTS_IIA_fruc"/>
</dbReference>
<keyword evidence="5" id="KW-0762">Sugar transport</keyword>
<evidence type="ECO:0000313" key="16">
    <source>
        <dbReference type="EMBL" id="UVD81436.1"/>
    </source>
</evidence>
<dbReference type="Pfam" id="PF02302">
    <property type="entry name" value="PTS_IIB"/>
    <property type="match status" value="1"/>
</dbReference>
<dbReference type="NCBIfam" id="TIGR00848">
    <property type="entry name" value="fruA"/>
    <property type="match status" value="1"/>
</dbReference>
<name>A0ABY5R834_9MOLU</name>